<sequence length="246" mass="27811">MKTKPNRGNGYTAGNSCITEMVIDNKPNKPLIDPGAFCSCVGKSFLNTCVPNFEDQLLQIDGVKLYSASNLINALGIFETTVIFPHINGNSRITVEFVVRENFPSTHFILGNHYLTMYGIDLHNNKDRYFTIGYNKHQKFAFLPFKRQITVRKVEPVSLELERFKSGQEAFASDKEPLGAIIGHEVDIILNIKRHYPPLFRGPEYPETPKAREALETHIKELLDLGVIRKVGHNEEVEITAPVIVE</sequence>
<evidence type="ECO:0000313" key="1">
    <source>
        <dbReference type="EMBL" id="MBW0534773.1"/>
    </source>
</evidence>
<reference evidence="1" key="1">
    <citation type="submission" date="2021-03" db="EMBL/GenBank/DDBJ databases">
        <title>Draft genome sequence of rust myrtle Austropuccinia psidii MF-1, a brazilian biotype.</title>
        <authorList>
            <person name="Quecine M.C."/>
            <person name="Pachon D.M.R."/>
            <person name="Bonatelli M.L."/>
            <person name="Correr F.H."/>
            <person name="Franceschini L.M."/>
            <person name="Leite T.F."/>
            <person name="Margarido G.R.A."/>
            <person name="Almeida C.A."/>
            <person name="Ferrarezi J.A."/>
            <person name="Labate C.A."/>
        </authorList>
    </citation>
    <scope>NUCLEOTIDE SEQUENCE</scope>
    <source>
        <strain evidence="1">MF-1</strain>
    </source>
</reference>
<dbReference type="EMBL" id="AVOT02039676">
    <property type="protein sequence ID" value="MBW0534773.1"/>
    <property type="molecule type" value="Genomic_DNA"/>
</dbReference>
<dbReference type="AlphaFoldDB" id="A0A9Q3IB06"/>
<gene>
    <name evidence="1" type="ORF">O181_074488</name>
</gene>
<evidence type="ECO:0000313" key="2">
    <source>
        <dbReference type="Proteomes" id="UP000765509"/>
    </source>
</evidence>
<protein>
    <submittedName>
        <fullName evidence="1">Uncharacterized protein</fullName>
    </submittedName>
</protein>
<proteinExistence type="predicted"/>
<organism evidence="1 2">
    <name type="scientific">Austropuccinia psidii MF-1</name>
    <dbReference type="NCBI Taxonomy" id="1389203"/>
    <lineage>
        <taxon>Eukaryota</taxon>
        <taxon>Fungi</taxon>
        <taxon>Dikarya</taxon>
        <taxon>Basidiomycota</taxon>
        <taxon>Pucciniomycotina</taxon>
        <taxon>Pucciniomycetes</taxon>
        <taxon>Pucciniales</taxon>
        <taxon>Sphaerophragmiaceae</taxon>
        <taxon>Austropuccinia</taxon>
    </lineage>
</organism>
<accession>A0A9Q3IB06</accession>
<keyword evidence="2" id="KW-1185">Reference proteome</keyword>
<dbReference type="OrthoDB" id="427924at2759"/>
<dbReference type="Proteomes" id="UP000765509">
    <property type="component" value="Unassembled WGS sequence"/>
</dbReference>
<comment type="caution">
    <text evidence="1">The sequence shown here is derived from an EMBL/GenBank/DDBJ whole genome shotgun (WGS) entry which is preliminary data.</text>
</comment>
<name>A0A9Q3IB06_9BASI</name>